<evidence type="ECO:0000259" key="4">
    <source>
        <dbReference type="SMART" id="SM00062"/>
    </source>
</evidence>
<dbReference type="SUPFAM" id="SSF53850">
    <property type="entry name" value="Periplasmic binding protein-like II"/>
    <property type="match status" value="1"/>
</dbReference>
<dbReference type="EMBL" id="VSSQ01000194">
    <property type="protein sequence ID" value="MPL84791.1"/>
    <property type="molecule type" value="Genomic_DNA"/>
</dbReference>
<dbReference type="SMART" id="SM00062">
    <property type="entry name" value="PBPb"/>
    <property type="match status" value="1"/>
</dbReference>
<dbReference type="PANTHER" id="PTHR35936:SF32">
    <property type="entry name" value="MEMBRANE-BOUND LYTIC MUREIN TRANSGLYCOSYLASE F"/>
    <property type="match status" value="1"/>
</dbReference>
<dbReference type="Pfam" id="PF01464">
    <property type="entry name" value="SLT"/>
    <property type="match status" value="1"/>
</dbReference>
<gene>
    <name evidence="5" type="primary">mltF_7</name>
    <name evidence="5" type="ORF">SDC9_30756</name>
</gene>
<dbReference type="InterPro" id="IPR008258">
    <property type="entry name" value="Transglycosylase_SLT_dom_1"/>
</dbReference>
<dbReference type="GO" id="GO:0009279">
    <property type="term" value="C:cell outer membrane"/>
    <property type="evidence" value="ECO:0007669"/>
    <property type="project" value="UniProtKB-SubCell"/>
</dbReference>
<dbReference type="Pfam" id="PF00497">
    <property type="entry name" value="SBP_bac_3"/>
    <property type="match status" value="1"/>
</dbReference>
<dbReference type="CDD" id="cd13403">
    <property type="entry name" value="MLTF-like"/>
    <property type="match status" value="1"/>
</dbReference>
<dbReference type="GO" id="GO:0008933">
    <property type="term" value="F:peptidoglycan lytic transglycosylase activity"/>
    <property type="evidence" value="ECO:0007669"/>
    <property type="project" value="InterPro"/>
</dbReference>
<dbReference type="PANTHER" id="PTHR35936">
    <property type="entry name" value="MEMBRANE-BOUND LYTIC MUREIN TRANSGLYCOSYLASE F"/>
    <property type="match status" value="1"/>
</dbReference>
<organism evidence="5">
    <name type="scientific">bioreactor metagenome</name>
    <dbReference type="NCBI Taxonomy" id="1076179"/>
    <lineage>
        <taxon>unclassified sequences</taxon>
        <taxon>metagenomes</taxon>
        <taxon>ecological metagenomes</taxon>
    </lineage>
</organism>
<evidence type="ECO:0000256" key="3">
    <source>
        <dbReference type="ARBA" id="ARBA00023237"/>
    </source>
</evidence>
<dbReference type="SUPFAM" id="SSF53955">
    <property type="entry name" value="Lysozyme-like"/>
    <property type="match status" value="1"/>
</dbReference>
<dbReference type="PROSITE" id="PS00922">
    <property type="entry name" value="TRANSGLYCOSYLASE"/>
    <property type="match status" value="1"/>
</dbReference>
<dbReference type="Gene3D" id="1.10.530.10">
    <property type="match status" value="1"/>
</dbReference>
<dbReference type="PROSITE" id="PS51257">
    <property type="entry name" value="PROKAR_LIPOPROTEIN"/>
    <property type="match status" value="1"/>
</dbReference>
<dbReference type="AlphaFoldDB" id="A0A644V0V0"/>
<dbReference type="CDD" id="cd01009">
    <property type="entry name" value="PBP2_YfhD_N"/>
    <property type="match status" value="1"/>
</dbReference>
<name>A0A644V0V0_9ZZZZ</name>
<dbReference type="InterPro" id="IPR001638">
    <property type="entry name" value="Solute-binding_3/MltF_N"/>
</dbReference>
<reference evidence="5" key="1">
    <citation type="submission" date="2019-08" db="EMBL/GenBank/DDBJ databases">
        <authorList>
            <person name="Kucharzyk K."/>
            <person name="Murdoch R.W."/>
            <person name="Higgins S."/>
            <person name="Loffler F."/>
        </authorList>
    </citation>
    <scope>NUCLEOTIDE SEQUENCE</scope>
</reference>
<protein>
    <submittedName>
        <fullName evidence="5">Membrane-bound lytic murein transglycosylase F</fullName>
        <ecNumber evidence="5">4.2.2.-</ecNumber>
    </submittedName>
</protein>
<keyword evidence="3" id="KW-0472">Membrane</keyword>
<dbReference type="Gene3D" id="3.40.190.10">
    <property type="entry name" value="Periplasmic binding protein-like II"/>
    <property type="match status" value="2"/>
</dbReference>
<dbReference type="InterPro" id="IPR023346">
    <property type="entry name" value="Lysozyme-like_dom_sf"/>
</dbReference>
<feature type="domain" description="Solute-binding protein family 3/N-terminal" evidence="4">
    <location>
        <begin position="57"/>
        <end position="280"/>
    </location>
</feature>
<accession>A0A644V0V0</accession>
<dbReference type="EC" id="4.2.2.-" evidence="5"/>
<keyword evidence="2" id="KW-0732">Signal</keyword>
<keyword evidence="3" id="KW-0998">Cell outer membrane</keyword>
<evidence type="ECO:0000256" key="2">
    <source>
        <dbReference type="ARBA" id="ARBA00022729"/>
    </source>
</evidence>
<dbReference type="InterPro" id="IPR000189">
    <property type="entry name" value="Transglyc_AS"/>
</dbReference>
<keyword evidence="5" id="KW-0456">Lyase</keyword>
<evidence type="ECO:0000256" key="1">
    <source>
        <dbReference type="ARBA" id="ARBA00004339"/>
    </source>
</evidence>
<evidence type="ECO:0000313" key="5">
    <source>
        <dbReference type="EMBL" id="MPL84791.1"/>
    </source>
</evidence>
<sequence length="472" mass="53613">MTDKTVFRKKITLIVMIGSILLGCFSCYSNKKEDNKEGSLQVDLPQLKVKGELTAVTLYSSTSYFQYKMQPMGYEYDLIRDFAHSQGLKLNIKVAQNISKLSEMLLNGEADVVAYPLPVTNTLRQEVIFCGREELSTQVLVQRSNKGDTLVKDVTQLIGKTVYVKHGTKYHERLTNLNDELGGGIHIADIEKDTVTSEDLIEMVAKGEIPFTVSDDKLARLNKTYYNNINISLKISFLQRSSWAVSKNSPLLAEAINAWATDKASDYNFKAITKRYFELSKIPDIVSLSEVKKGQISAYDPLFKKYAKKVDLDWRLVASISYQESHFNPHSVSWAGAEGLMGIMPNTARGLGVSSHELKDPEIGIKTGIECFRRFRQGFSEITDEKEKLKFTLAAYNAGIGHVYDAQRLAIKYGKDPNKWEGNVDEFIRKKSDPFYYNDSVCKHGYLRGSETYNYVNDVLFRFDYYKKKTQS</sequence>
<dbReference type="GO" id="GO:0000270">
    <property type="term" value="P:peptidoglycan metabolic process"/>
    <property type="evidence" value="ECO:0007669"/>
    <property type="project" value="InterPro"/>
</dbReference>
<comment type="subcellular location">
    <subcellularLocation>
        <location evidence="1">Cell outer membrane</location>
        <topology evidence="1">Peripheral membrane protein</topology>
    </subcellularLocation>
</comment>
<comment type="caution">
    <text evidence="5">The sequence shown here is derived from an EMBL/GenBank/DDBJ whole genome shotgun (WGS) entry which is preliminary data.</text>
</comment>
<proteinExistence type="predicted"/>